<proteinExistence type="predicted"/>
<dbReference type="Proteomes" id="UP001054945">
    <property type="component" value="Unassembled WGS sequence"/>
</dbReference>
<protein>
    <submittedName>
        <fullName evidence="2">Uncharacterized protein</fullName>
    </submittedName>
</protein>
<reference evidence="2 3" key="1">
    <citation type="submission" date="2021-06" db="EMBL/GenBank/DDBJ databases">
        <title>Caerostris extrusa draft genome.</title>
        <authorList>
            <person name="Kono N."/>
            <person name="Arakawa K."/>
        </authorList>
    </citation>
    <scope>NUCLEOTIDE SEQUENCE [LARGE SCALE GENOMIC DNA]</scope>
</reference>
<feature type="region of interest" description="Disordered" evidence="1">
    <location>
        <begin position="142"/>
        <end position="163"/>
    </location>
</feature>
<dbReference type="EMBL" id="BPLR01020630">
    <property type="protein sequence ID" value="GIX80896.1"/>
    <property type="molecule type" value="Genomic_DNA"/>
</dbReference>
<sequence>MAVERQTKPGGELTTKDDRVVQAIRSIAGSCGMRHQQPEMLPPRDREDHSTFFRQTLNEVSSSLREKLVHSIQESSSSKERFGLSTQESSSSRYTGELKFKRFPLEKLKFKGKEFVPHVTGTQVQGNVFPLVYRRNSKIPPKGELKFQGKDSPSTQESSSSKEKLVYRIKAELENFPEYRKGQILGKVNSRTQPGASRELMFESACNVRVLSLLFSDSMMIMRIQYK</sequence>
<organism evidence="2 3">
    <name type="scientific">Caerostris extrusa</name>
    <name type="common">Bark spider</name>
    <name type="synonym">Caerostris bankana</name>
    <dbReference type="NCBI Taxonomy" id="172846"/>
    <lineage>
        <taxon>Eukaryota</taxon>
        <taxon>Metazoa</taxon>
        <taxon>Ecdysozoa</taxon>
        <taxon>Arthropoda</taxon>
        <taxon>Chelicerata</taxon>
        <taxon>Arachnida</taxon>
        <taxon>Araneae</taxon>
        <taxon>Araneomorphae</taxon>
        <taxon>Entelegynae</taxon>
        <taxon>Araneoidea</taxon>
        <taxon>Araneidae</taxon>
        <taxon>Caerostris</taxon>
    </lineage>
</organism>
<keyword evidence="3" id="KW-1185">Reference proteome</keyword>
<accession>A0AAV4N8R3</accession>
<evidence type="ECO:0000313" key="3">
    <source>
        <dbReference type="Proteomes" id="UP001054945"/>
    </source>
</evidence>
<gene>
    <name evidence="2" type="ORF">CEXT_289861</name>
</gene>
<evidence type="ECO:0000256" key="1">
    <source>
        <dbReference type="SAM" id="MobiDB-lite"/>
    </source>
</evidence>
<dbReference type="AlphaFoldDB" id="A0AAV4N8R3"/>
<comment type="caution">
    <text evidence="2">The sequence shown here is derived from an EMBL/GenBank/DDBJ whole genome shotgun (WGS) entry which is preliminary data.</text>
</comment>
<evidence type="ECO:0000313" key="2">
    <source>
        <dbReference type="EMBL" id="GIX80896.1"/>
    </source>
</evidence>
<name>A0AAV4N8R3_CAEEX</name>